<dbReference type="Gene3D" id="1.10.150.60">
    <property type="entry name" value="ARID DNA-binding domain"/>
    <property type="match status" value="1"/>
</dbReference>
<dbReference type="InterPro" id="IPR021906">
    <property type="entry name" value="BAF250/Osa"/>
</dbReference>
<dbReference type="GO" id="GO:0045893">
    <property type="term" value="P:positive regulation of DNA-templated transcription"/>
    <property type="evidence" value="ECO:0007669"/>
    <property type="project" value="TreeGrafter"/>
</dbReference>
<feature type="compositionally biased region" description="Polar residues" evidence="1">
    <location>
        <begin position="181"/>
        <end position="202"/>
    </location>
</feature>
<dbReference type="Pfam" id="PF01388">
    <property type="entry name" value="ARID"/>
    <property type="match status" value="1"/>
</dbReference>
<dbReference type="GO" id="GO:0006338">
    <property type="term" value="P:chromatin remodeling"/>
    <property type="evidence" value="ECO:0007669"/>
    <property type="project" value="InterPro"/>
</dbReference>
<dbReference type="GO" id="GO:0005654">
    <property type="term" value="C:nucleoplasm"/>
    <property type="evidence" value="ECO:0007669"/>
    <property type="project" value="TreeGrafter"/>
</dbReference>
<reference evidence="3" key="1">
    <citation type="submission" date="2014-12" db="EMBL/GenBank/DDBJ databases">
        <title>Insight into the proteome of Arion vulgaris.</title>
        <authorList>
            <person name="Aradska J."/>
            <person name="Bulat T."/>
            <person name="Smidak R."/>
            <person name="Sarate P."/>
            <person name="Gangsoo J."/>
            <person name="Sialana F."/>
            <person name="Bilban M."/>
            <person name="Lubec G."/>
        </authorList>
    </citation>
    <scope>NUCLEOTIDE SEQUENCE</scope>
    <source>
        <tissue evidence="3">Skin</tissue>
    </source>
</reference>
<dbReference type="InterPro" id="IPR036431">
    <property type="entry name" value="ARID_dom_sf"/>
</dbReference>
<dbReference type="PANTHER" id="PTHR12656">
    <property type="entry name" value="BRG-1 ASSOCIATED FACTOR 250 BAF250"/>
    <property type="match status" value="1"/>
</dbReference>
<dbReference type="InterPro" id="IPR001606">
    <property type="entry name" value="ARID_dom"/>
</dbReference>
<dbReference type="AlphaFoldDB" id="A0A0B7BMA4"/>
<sequence length="639" mass="67235">QGYGPNPGPYTQGNTNMGMMNNQYGGYNSHMGPLPGQHSMQQPPGGPGPMPASMSGQQGGMTPQQHSSSSNKAAQAAQAAMMAAASSIGPRMSHTRGSISPSRGMFGQSGGGPLAQMNNMTNSPNLGSPSLNSMSNAVEQLTRSSSSGLPSSYTGNVSTSIPSPVPKLAYSPAAMINSNNTSSSIAHSGDHNISQTSPISSAETHESLSRPSSTTAHHPDLPNNESTMGSDSSGGMPSDSTSVDSGFHSSDQGDKTSDSISNLTQPGSSPPLPGLSRNGETSRTLENISPPGHPSHPHQHVHQMHMQHEPQHYHMGSESKMPYSNDGGVPLPPSAISLMPSSSSSVVTTANAGPLLTSVTQSIASPVTSVSTSAPHHYPHPHPHHMGHLGGPPHMMGHSMGPGGPHGMMPNGMPPSGMMNAGQMGGHNQLPPNMVVPPHMMPPNMGGPNMNMNQNGPMMGPIRPVMGHSGPMMPGHPGMNSGGNSVGVPSMGHMQPQQQMNCMPHMGNNNNSSNSTPSDEPPEKKKKTKKSSTSDLSKLFEMGGEPDRRQFLERILAYLEESGQPITALPVISKTPLDLYKLYFCVREKGGFEEVTRSKKWRDVCTVVNIGTSASAAFTLKKNYIRYLFNYECKYDRGG</sequence>
<dbReference type="GO" id="GO:0035060">
    <property type="term" value="C:brahma complex"/>
    <property type="evidence" value="ECO:0007669"/>
    <property type="project" value="InterPro"/>
</dbReference>
<feature type="compositionally biased region" description="Basic residues" evidence="1">
    <location>
        <begin position="295"/>
        <end position="305"/>
    </location>
</feature>
<dbReference type="CDD" id="cd16865">
    <property type="entry name" value="ARID_ARID1A-like"/>
    <property type="match status" value="1"/>
</dbReference>
<feature type="domain" description="ARID" evidence="2">
    <location>
        <begin position="545"/>
        <end position="636"/>
    </location>
</feature>
<dbReference type="GO" id="GO:0071565">
    <property type="term" value="C:nBAF complex"/>
    <property type="evidence" value="ECO:0007669"/>
    <property type="project" value="TreeGrafter"/>
</dbReference>
<gene>
    <name evidence="3" type="primary">ORF193275</name>
</gene>
<feature type="compositionally biased region" description="Low complexity" evidence="1">
    <location>
        <begin position="122"/>
        <end position="136"/>
    </location>
</feature>
<feature type="non-terminal residue" evidence="3">
    <location>
        <position position="1"/>
    </location>
</feature>
<accession>A0A0B7BMA4</accession>
<dbReference type="SMART" id="SM00501">
    <property type="entry name" value="BRIGHT"/>
    <property type="match status" value="1"/>
</dbReference>
<feature type="compositionally biased region" description="Polar residues" evidence="1">
    <location>
        <begin position="278"/>
        <end position="287"/>
    </location>
</feature>
<evidence type="ECO:0000313" key="3">
    <source>
        <dbReference type="EMBL" id="CEK93310.1"/>
    </source>
</evidence>
<dbReference type="SMART" id="SM01014">
    <property type="entry name" value="ARID"/>
    <property type="match status" value="1"/>
</dbReference>
<dbReference type="GO" id="GO:0016514">
    <property type="term" value="C:SWI/SNF complex"/>
    <property type="evidence" value="ECO:0007669"/>
    <property type="project" value="InterPro"/>
</dbReference>
<dbReference type="GO" id="GO:0031491">
    <property type="term" value="F:nucleosome binding"/>
    <property type="evidence" value="ECO:0007669"/>
    <property type="project" value="TreeGrafter"/>
</dbReference>
<feature type="non-terminal residue" evidence="3">
    <location>
        <position position="639"/>
    </location>
</feature>
<feature type="compositionally biased region" description="Low complexity" evidence="1">
    <location>
        <begin position="508"/>
        <end position="518"/>
    </location>
</feature>
<evidence type="ECO:0000259" key="2">
    <source>
        <dbReference type="PROSITE" id="PS51011"/>
    </source>
</evidence>
<dbReference type="EMBL" id="HACG01046445">
    <property type="protein sequence ID" value="CEK93310.1"/>
    <property type="molecule type" value="Transcribed_RNA"/>
</dbReference>
<dbReference type="SUPFAM" id="SSF46774">
    <property type="entry name" value="ARID-like"/>
    <property type="match status" value="1"/>
</dbReference>
<feature type="compositionally biased region" description="Low complexity" evidence="1">
    <location>
        <begin position="226"/>
        <end position="242"/>
    </location>
</feature>
<feature type="region of interest" description="Disordered" evidence="1">
    <location>
        <begin position="181"/>
        <end position="319"/>
    </location>
</feature>
<dbReference type="GO" id="GO:0003677">
    <property type="term" value="F:DNA binding"/>
    <property type="evidence" value="ECO:0007669"/>
    <property type="project" value="InterPro"/>
</dbReference>
<feature type="region of interest" description="Disordered" evidence="1">
    <location>
        <begin position="492"/>
        <end position="543"/>
    </location>
</feature>
<feature type="compositionally biased region" description="Polar residues" evidence="1">
    <location>
        <begin position="153"/>
        <end position="162"/>
    </location>
</feature>
<dbReference type="PANTHER" id="PTHR12656:SF5">
    <property type="entry name" value="TRITHORAX GROUP PROTEIN OSA"/>
    <property type="match status" value="1"/>
</dbReference>
<evidence type="ECO:0000256" key="1">
    <source>
        <dbReference type="SAM" id="MobiDB-lite"/>
    </source>
</evidence>
<protein>
    <recommendedName>
        <fullName evidence="2">ARID domain-containing protein</fullName>
    </recommendedName>
</protein>
<name>A0A0B7BMA4_9EUPU</name>
<feature type="region of interest" description="Disordered" evidence="1">
    <location>
        <begin position="108"/>
        <end position="162"/>
    </location>
</feature>
<dbReference type="GO" id="GO:0006357">
    <property type="term" value="P:regulation of transcription by RNA polymerase II"/>
    <property type="evidence" value="ECO:0007669"/>
    <property type="project" value="TreeGrafter"/>
</dbReference>
<organism evidence="3">
    <name type="scientific">Arion vulgaris</name>
    <dbReference type="NCBI Taxonomy" id="1028688"/>
    <lineage>
        <taxon>Eukaryota</taxon>
        <taxon>Metazoa</taxon>
        <taxon>Spiralia</taxon>
        <taxon>Lophotrochozoa</taxon>
        <taxon>Mollusca</taxon>
        <taxon>Gastropoda</taxon>
        <taxon>Heterobranchia</taxon>
        <taxon>Euthyneura</taxon>
        <taxon>Panpulmonata</taxon>
        <taxon>Eupulmonata</taxon>
        <taxon>Stylommatophora</taxon>
        <taxon>Helicina</taxon>
        <taxon>Arionoidea</taxon>
        <taxon>Arionidae</taxon>
        <taxon>Arion</taxon>
    </lineage>
</organism>
<dbReference type="PROSITE" id="PS51011">
    <property type="entry name" value="ARID"/>
    <property type="match status" value="1"/>
</dbReference>
<proteinExistence type="predicted"/>
<feature type="compositionally biased region" description="Basic and acidic residues" evidence="1">
    <location>
        <begin position="306"/>
        <end position="317"/>
    </location>
</feature>
<feature type="region of interest" description="Disordered" evidence="1">
    <location>
        <begin position="26"/>
        <end position="71"/>
    </location>
</feature>